<keyword evidence="5 6" id="KW-0472">Membrane</keyword>
<reference evidence="8" key="1">
    <citation type="journal article" date="2019" name="Int. J. Syst. Evol. Microbiol.">
        <title>The Global Catalogue of Microorganisms (GCM) 10K type strain sequencing project: providing services to taxonomists for standard genome sequencing and annotation.</title>
        <authorList>
            <consortium name="The Broad Institute Genomics Platform"/>
            <consortium name="The Broad Institute Genome Sequencing Center for Infectious Disease"/>
            <person name="Wu L."/>
            <person name="Ma J."/>
        </authorList>
    </citation>
    <scope>NUCLEOTIDE SEQUENCE [LARGE SCALE GENOMIC DNA]</scope>
    <source>
        <strain evidence="8">CCUG 61485</strain>
    </source>
</reference>
<evidence type="ECO:0000256" key="1">
    <source>
        <dbReference type="ARBA" id="ARBA00004651"/>
    </source>
</evidence>
<dbReference type="PANTHER" id="PTHR30250">
    <property type="entry name" value="PST FAMILY PREDICTED COLANIC ACID TRANSPORTER"/>
    <property type="match status" value="1"/>
</dbReference>
<dbReference type="EMBL" id="JBHTMY010000002">
    <property type="protein sequence ID" value="MFD1314949.1"/>
    <property type="molecule type" value="Genomic_DNA"/>
</dbReference>
<sequence>MNTLIAIKPIEIFKGLFEGKEIRSFFIQGGKTFFFKIIGLAFSYVVMLLITHHFGSEVFGRYSIVITILSLITIVFTFGFPSALVRLIADRSHFVVKPKTDFIESILKIVFLSGVLLSLGLYFLAPALASSFFKDSELELYLQIASCFVIPMMFHEIFLGYFRGRSFFNQYNLFLFLLPPIFFILIYFGIANFIPGQERTIYAFGFAISIIFLIELVRIKPFSKVVKNKFSIKKLLKLSLPMMMSNAVLFLLNWTDVFMLGYFRPMQEVGVYNVAFKIASLGLLILIVFNVIIAPQIALYYQQNQKEKLKKYIQGATRLISLCTIPIILGIMLFNDTLLGLFGEDFTEGRTALIILSLGVLINAISGNVDQILNMTNQQVTMRNLSLLCILLNVILNFILIPKYGINGAAMASLMTTVILNLSSIYIIKKKLGFYTFG</sequence>
<accession>A0ABW3Y022</accession>
<dbReference type="Pfam" id="PF01943">
    <property type="entry name" value="Polysacc_synt"/>
    <property type="match status" value="1"/>
</dbReference>
<evidence type="ECO:0000256" key="4">
    <source>
        <dbReference type="ARBA" id="ARBA00022989"/>
    </source>
</evidence>
<feature type="transmembrane region" description="Helical" evidence="6">
    <location>
        <begin position="238"/>
        <end position="262"/>
    </location>
</feature>
<dbReference type="PANTHER" id="PTHR30250:SF11">
    <property type="entry name" value="O-ANTIGEN TRANSPORTER-RELATED"/>
    <property type="match status" value="1"/>
</dbReference>
<evidence type="ECO:0000256" key="6">
    <source>
        <dbReference type="SAM" id="Phobius"/>
    </source>
</evidence>
<gene>
    <name evidence="7" type="ORF">ACFQ39_04930</name>
</gene>
<evidence type="ECO:0000256" key="3">
    <source>
        <dbReference type="ARBA" id="ARBA00022692"/>
    </source>
</evidence>
<feature type="transmembrane region" description="Helical" evidence="6">
    <location>
        <begin position="140"/>
        <end position="161"/>
    </location>
</feature>
<name>A0ABW3Y022_9FLAO</name>
<evidence type="ECO:0000256" key="5">
    <source>
        <dbReference type="ARBA" id="ARBA00023136"/>
    </source>
</evidence>
<feature type="transmembrane region" description="Helical" evidence="6">
    <location>
        <begin position="106"/>
        <end position="128"/>
    </location>
</feature>
<keyword evidence="3 6" id="KW-0812">Transmembrane</keyword>
<dbReference type="Proteomes" id="UP001597201">
    <property type="component" value="Unassembled WGS sequence"/>
</dbReference>
<feature type="transmembrane region" description="Helical" evidence="6">
    <location>
        <begin position="408"/>
        <end position="428"/>
    </location>
</feature>
<feature type="transmembrane region" description="Helical" evidence="6">
    <location>
        <begin position="33"/>
        <end position="50"/>
    </location>
</feature>
<feature type="transmembrane region" description="Helical" evidence="6">
    <location>
        <begin position="385"/>
        <end position="402"/>
    </location>
</feature>
<dbReference type="InterPro" id="IPR050833">
    <property type="entry name" value="Poly_Biosynth_Transport"/>
</dbReference>
<dbReference type="InterPro" id="IPR002797">
    <property type="entry name" value="Polysacc_synth"/>
</dbReference>
<feature type="transmembrane region" description="Helical" evidence="6">
    <location>
        <begin position="62"/>
        <end position="85"/>
    </location>
</feature>
<dbReference type="RefSeq" id="WP_377177538.1">
    <property type="nucleotide sequence ID" value="NZ_JBHTMY010000002.1"/>
</dbReference>
<keyword evidence="4 6" id="KW-1133">Transmembrane helix</keyword>
<feature type="transmembrane region" description="Helical" evidence="6">
    <location>
        <begin position="173"/>
        <end position="194"/>
    </location>
</feature>
<dbReference type="CDD" id="cd13128">
    <property type="entry name" value="MATE_Wzx_like"/>
    <property type="match status" value="1"/>
</dbReference>
<protein>
    <submittedName>
        <fullName evidence="7">Flippase</fullName>
    </submittedName>
</protein>
<organism evidence="7 8">
    <name type="scientific">Namhaeicola litoreus</name>
    <dbReference type="NCBI Taxonomy" id="1052145"/>
    <lineage>
        <taxon>Bacteria</taxon>
        <taxon>Pseudomonadati</taxon>
        <taxon>Bacteroidota</taxon>
        <taxon>Flavobacteriia</taxon>
        <taxon>Flavobacteriales</taxon>
        <taxon>Flavobacteriaceae</taxon>
        <taxon>Namhaeicola</taxon>
    </lineage>
</organism>
<comment type="caution">
    <text evidence="7">The sequence shown here is derived from an EMBL/GenBank/DDBJ whole genome shotgun (WGS) entry which is preliminary data.</text>
</comment>
<comment type="subcellular location">
    <subcellularLocation>
        <location evidence="1">Cell membrane</location>
        <topology evidence="1">Multi-pass membrane protein</topology>
    </subcellularLocation>
</comment>
<evidence type="ECO:0000313" key="8">
    <source>
        <dbReference type="Proteomes" id="UP001597201"/>
    </source>
</evidence>
<evidence type="ECO:0000313" key="7">
    <source>
        <dbReference type="EMBL" id="MFD1314949.1"/>
    </source>
</evidence>
<keyword evidence="8" id="KW-1185">Reference proteome</keyword>
<feature type="transmembrane region" description="Helical" evidence="6">
    <location>
        <begin position="200"/>
        <end position="217"/>
    </location>
</feature>
<feature type="transmembrane region" description="Helical" evidence="6">
    <location>
        <begin position="315"/>
        <end position="334"/>
    </location>
</feature>
<keyword evidence="2" id="KW-1003">Cell membrane</keyword>
<feature type="transmembrane region" description="Helical" evidence="6">
    <location>
        <begin position="354"/>
        <end position="373"/>
    </location>
</feature>
<proteinExistence type="predicted"/>
<evidence type="ECO:0000256" key="2">
    <source>
        <dbReference type="ARBA" id="ARBA00022475"/>
    </source>
</evidence>
<feature type="transmembrane region" description="Helical" evidence="6">
    <location>
        <begin position="274"/>
        <end position="294"/>
    </location>
</feature>